<dbReference type="InterPro" id="IPR018639">
    <property type="entry name" value="DUF2062"/>
</dbReference>
<protein>
    <submittedName>
        <fullName evidence="3">DUF2062 domain-containing protein</fullName>
    </submittedName>
</protein>
<feature type="domain" description="DUF2062" evidence="2">
    <location>
        <begin position="23"/>
        <end position="162"/>
    </location>
</feature>
<evidence type="ECO:0000313" key="3">
    <source>
        <dbReference type="EMBL" id="WKN38486.1"/>
    </source>
</evidence>
<accession>A0AA49JFG4</accession>
<keyword evidence="1" id="KW-0812">Transmembrane</keyword>
<sequence>MLINSKISIPVNQFTRLKPVRQLQTIFTRGATPRELSLAIALSVPLGIIPIFGFVTPLATALAIRFRLNVPLVLGLMYLALPLQLLMFVPFLRMGEFLFQLPPLPFSPSEIMMKIETTGWGLFQQIWVNNLAAIAAWMLLAIPLGFLFFYSVQWICIRWQRNARPVLN</sequence>
<organism evidence="3">
    <name type="scientific">Roseihalotalea indica</name>
    <dbReference type="NCBI Taxonomy" id="2867963"/>
    <lineage>
        <taxon>Bacteria</taxon>
        <taxon>Pseudomonadati</taxon>
        <taxon>Bacteroidota</taxon>
        <taxon>Cytophagia</taxon>
        <taxon>Cytophagales</taxon>
        <taxon>Catalimonadaceae</taxon>
        <taxon>Roseihalotalea</taxon>
    </lineage>
</organism>
<keyword evidence="1" id="KW-0472">Membrane</keyword>
<proteinExistence type="predicted"/>
<reference evidence="3" key="1">
    <citation type="journal article" date="2023" name="Comput. Struct. Biotechnol. J.">
        <title>Discovery of a novel marine Bacteroidetes with a rich repertoire of carbohydrate-active enzymes.</title>
        <authorList>
            <person name="Chen B."/>
            <person name="Liu G."/>
            <person name="Chen Q."/>
            <person name="Wang H."/>
            <person name="Liu L."/>
            <person name="Tang K."/>
        </authorList>
    </citation>
    <scope>NUCLEOTIDE SEQUENCE</scope>
    <source>
        <strain evidence="3">TK19036</strain>
    </source>
</reference>
<dbReference type="Pfam" id="PF09835">
    <property type="entry name" value="DUF2062"/>
    <property type="match status" value="1"/>
</dbReference>
<name>A0AA49JFG4_9BACT</name>
<dbReference type="EMBL" id="CP120682">
    <property type="protein sequence ID" value="WKN38486.1"/>
    <property type="molecule type" value="Genomic_DNA"/>
</dbReference>
<reference evidence="3" key="2">
    <citation type="journal article" date="2024" name="Antonie Van Leeuwenhoek">
        <title>Roseihalotalea indica gen. nov., sp. nov., a halophilic Bacteroidetes from mesopelagic Southwest Indian Ocean with higher carbohydrate metabolic potential.</title>
        <authorList>
            <person name="Chen B."/>
            <person name="Zhang M."/>
            <person name="Lin D."/>
            <person name="Ye J."/>
            <person name="Tang K."/>
        </authorList>
    </citation>
    <scope>NUCLEOTIDE SEQUENCE</scope>
    <source>
        <strain evidence="3">TK19036</strain>
    </source>
</reference>
<keyword evidence="1" id="KW-1133">Transmembrane helix</keyword>
<dbReference type="PANTHER" id="PTHR35102">
    <property type="entry name" value="E3 UBIQUITIN-PROTEIN LIGASE"/>
    <property type="match status" value="1"/>
</dbReference>
<feature type="transmembrane region" description="Helical" evidence="1">
    <location>
        <begin position="131"/>
        <end position="152"/>
    </location>
</feature>
<evidence type="ECO:0000259" key="2">
    <source>
        <dbReference type="Pfam" id="PF09835"/>
    </source>
</evidence>
<evidence type="ECO:0000256" key="1">
    <source>
        <dbReference type="SAM" id="Phobius"/>
    </source>
</evidence>
<dbReference type="PANTHER" id="PTHR35102:SF1">
    <property type="entry name" value="E3 UBIQUITIN-PROTEIN LIGASE"/>
    <property type="match status" value="1"/>
</dbReference>
<dbReference type="AlphaFoldDB" id="A0AA49JFG4"/>
<feature type="transmembrane region" description="Helical" evidence="1">
    <location>
        <begin position="71"/>
        <end position="92"/>
    </location>
</feature>
<gene>
    <name evidence="3" type="ORF">K4G66_07190</name>
</gene>
<feature type="transmembrane region" description="Helical" evidence="1">
    <location>
        <begin position="38"/>
        <end position="64"/>
    </location>
</feature>